<proteinExistence type="predicted"/>
<evidence type="ECO:0000313" key="3">
    <source>
        <dbReference type="EMBL" id="ROS04932.1"/>
    </source>
</evidence>
<dbReference type="Pfam" id="PF13487">
    <property type="entry name" value="HD_5"/>
    <property type="match status" value="1"/>
</dbReference>
<dbReference type="InterPro" id="IPR003607">
    <property type="entry name" value="HD/PDEase_dom"/>
</dbReference>
<dbReference type="PANTHER" id="PTHR45228">
    <property type="entry name" value="CYCLIC DI-GMP PHOSPHODIESTERASE TM_0186-RELATED"/>
    <property type="match status" value="1"/>
</dbReference>
<dbReference type="SUPFAM" id="SSF55781">
    <property type="entry name" value="GAF domain-like"/>
    <property type="match status" value="1"/>
</dbReference>
<dbReference type="PANTHER" id="PTHR45228:SF5">
    <property type="entry name" value="CYCLIC DI-GMP PHOSPHODIESTERASE VC_1348-RELATED"/>
    <property type="match status" value="1"/>
</dbReference>
<evidence type="ECO:0000259" key="2">
    <source>
        <dbReference type="PROSITE" id="PS51832"/>
    </source>
</evidence>
<feature type="transmembrane region" description="Helical" evidence="1">
    <location>
        <begin position="354"/>
        <end position="372"/>
    </location>
</feature>
<keyword evidence="1" id="KW-0812">Transmembrane</keyword>
<dbReference type="GO" id="GO:0008081">
    <property type="term" value="F:phosphoric diester hydrolase activity"/>
    <property type="evidence" value="ECO:0007669"/>
    <property type="project" value="UniProtKB-ARBA"/>
</dbReference>
<dbReference type="Gene3D" id="3.30.450.40">
    <property type="match status" value="1"/>
</dbReference>
<dbReference type="AlphaFoldDB" id="A0A3N2DZ16"/>
<dbReference type="CDD" id="cd18773">
    <property type="entry name" value="PDC1_HK_sensor"/>
    <property type="match status" value="1"/>
</dbReference>
<dbReference type="InterPro" id="IPR052020">
    <property type="entry name" value="Cyclic_di-GMP/3'3'-cGAMP_PDE"/>
</dbReference>
<keyword evidence="4" id="KW-1185">Reference proteome</keyword>
<dbReference type="Gene3D" id="1.10.3210.10">
    <property type="entry name" value="Hypothetical protein af1432"/>
    <property type="match status" value="2"/>
</dbReference>
<evidence type="ECO:0000256" key="1">
    <source>
        <dbReference type="SAM" id="Phobius"/>
    </source>
</evidence>
<protein>
    <submittedName>
        <fullName evidence="3">HD-GYP domain-containing protein (C-di-GMP phosphodiesterase class II)</fullName>
    </submittedName>
</protein>
<feature type="domain" description="HD-GYP" evidence="2">
    <location>
        <begin position="763"/>
        <end position="962"/>
    </location>
</feature>
<accession>A0A3N2DZ16</accession>
<feature type="transmembrane region" description="Helical" evidence="1">
    <location>
        <begin position="21"/>
        <end position="43"/>
    </location>
</feature>
<dbReference type="InterPro" id="IPR029016">
    <property type="entry name" value="GAF-like_dom_sf"/>
</dbReference>
<dbReference type="InterPro" id="IPR037522">
    <property type="entry name" value="HD_GYP_dom"/>
</dbReference>
<dbReference type="RefSeq" id="WP_123710890.1">
    <property type="nucleotide sequence ID" value="NZ_RKHR01000003.1"/>
</dbReference>
<reference evidence="3 4" key="1">
    <citation type="submission" date="2018-11" db="EMBL/GenBank/DDBJ databases">
        <title>Genomic Encyclopedia of Type Strains, Phase IV (KMG-IV): sequencing the most valuable type-strain genomes for metagenomic binning, comparative biology and taxonomic classification.</title>
        <authorList>
            <person name="Goeker M."/>
        </authorList>
    </citation>
    <scope>NUCLEOTIDE SEQUENCE [LARGE SCALE GENOMIC DNA]</scope>
    <source>
        <strain evidence="3 4">DSM 100316</strain>
    </source>
</reference>
<evidence type="ECO:0000313" key="4">
    <source>
        <dbReference type="Proteomes" id="UP000275394"/>
    </source>
</evidence>
<dbReference type="Proteomes" id="UP000275394">
    <property type="component" value="Unassembled WGS sequence"/>
</dbReference>
<feature type="transmembrane region" description="Helical" evidence="1">
    <location>
        <begin position="315"/>
        <end position="333"/>
    </location>
</feature>
<dbReference type="SUPFAM" id="SSF109604">
    <property type="entry name" value="HD-domain/PDEase-like"/>
    <property type="match status" value="2"/>
</dbReference>
<name>A0A3N2DZ16_9GAMM</name>
<dbReference type="EMBL" id="RKHR01000003">
    <property type="protein sequence ID" value="ROS04932.1"/>
    <property type="molecule type" value="Genomic_DNA"/>
</dbReference>
<dbReference type="SMART" id="SM00471">
    <property type="entry name" value="HDc"/>
    <property type="match status" value="1"/>
</dbReference>
<keyword evidence="1" id="KW-1133">Transmembrane helix</keyword>
<comment type="caution">
    <text evidence="3">The sequence shown here is derived from an EMBL/GenBank/DDBJ whole genome shotgun (WGS) entry which is preliminary data.</text>
</comment>
<keyword evidence="1" id="KW-0472">Membrane</keyword>
<dbReference type="PROSITE" id="PS51832">
    <property type="entry name" value="HD_GYP"/>
    <property type="match status" value="1"/>
</dbReference>
<dbReference type="Gene3D" id="3.30.450.20">
    <property type="entry name" value="PAS domain"/>
    <property type="match status" value="2"/>
</dbReference>
<dbReference type="Gene3D" id="6.10.340.10">
    <property type="match status" value="1"/>
</dbReference>
<dbReference type="OrthoDB" id="9764808at2"/>
<organism evidence="3 4">
    <name type="scientific">Sinobacterium caligoides</name>
    <dbReference type="NCBI Taxonomy" id="933926"/>
    <lineage>
        <taxon>Bacteria</taxon>
        <taxon>Pseudomonadati</taxon>
        <taxon>Pseudomonadota</taxon>
        <taxon>Gammaproteobacteria</taxon>
        <taxon>Cellvibrionales</taxon>
        <taxon>Spongiibacteraceae</taxon>
        <taxon>Sinobacterium</taxon>
    </lineage>
</organism>
<gene>
    <name evidence="3" type="ORF">EDC56_0449</name>
</gene>
<dbReference type="CDD" id="cd00077">
    <property type="entry name" value="HDc"/>
    <property type="match status" value="1"/>
</dbReference>
<sequence length="979" mass="110249">MNNNTRRVDRGRGWQQPLHRHITALTIGLILLIVLPLGSYSYLRGSELIVSGSQQFASNVAKEAGLTFANDYKPVVMGVELLAESSIGLAESDRQRLAFLPLFTAVLRQSVSLASVQVGYGRDEIFVVRDLHHKDSLAVFDAPSTASYLAESIRIVEGAQRLRRYFFDESLALIGEPTLQSTDYHVVSRSWYQQARQHDGVIVSPPYLYYFSRQIGLTVAKKSVQGDAVVAADITLTSVTDSISTQRLTENSELLAFDDEGRVLAYVKGAEHTPSKLDKFSISYLEDLDSSLLNSIAADLRAGEQLLQFEFNEQAWLGSVFSFYQGDSFNLYFAILSPERELLLPLITMRNRGLFLLLFLLVLIIPLSWLMAAKLSYSIRQLVRDTQRLEAFDFTASPPRNSSVTEINELGGMIDKVKSTVNHFLELTESLATEHNYDALLEKVMRATMRATEGRLSAIYLYQEEQEELELASMLGADYAPVSKRIRASKELSHLSLADKEHSLVQSFNRGEVVVYPLGAVQEERPLLRRLLDEGLVGDGELVVMPLKDRFGHSIGVLFVAVDQAQGNNASKVSFLQRLSGFSSVSIESGQMLQMQKALLESFIQLIAGAIDAKSPYTGGHCQRVPELTKMIARAACERQEGVFADFQLTEEQWEAVHIGAWLHDCGKVTTPEFVVDKATKLETIYDRLHEIRMRFEVLKRDAEIELLRKGQLDSLEFSAALAEQWCRLDKEFAFVAQCNLGVERMDEEAIEQLHNIASRRWLRTLPDNIGLSWEELRRAEGETSSLPAWESLLEDKVRHRVSRVSGQALGEEFNMLVPALHYNRGELYNLSVRSGTLTAEERYVIQEHMVQTITMLKKLPFPRHLAEVPEIAGGHHETMLGTGYPMGLTKQQMPVSARMMAVADIFEALTACDRPYKVAKTLSQALMIMAGMADRQHIDGEVFELFVAEKLYLRYAESFLTVEQIDIDEFSYRYTSDE</sequence>